<evidence type="ECO:0000313" key="2">
    <source>
        <dbReference type="EMBL" id="TDL19341.1"/>
    </source>
</evidence>
<feature type="compositionally biased region" description="Polar residues" evidence="1">
    <location>
        <begin position="66"/>
        <end position="79"/>
    </location>
</feature>
<sequence length="354" mass="39969">MWLCRSVGSSTLSTPLVRTPSLFSSYHHHHHSLSSHNTSDTLCDHEDDVDAKLANRREQERRRSHQPSPSNSPYSTHSLPQHRASTRHQDTPCNALGPPQSPCGRIGGLNQNLASLRLVLVGLVASTGNTTSATTTEEPRGDGWFRFTLGTSWGSCSMNTAHGITHPSTPCWPLQATARSSLGSFYAEKRVWPSLECLDLAGRSQLCIRALRRFYGDLFDGYSLIPTLSFDEDIHGHLIPHLYDTPSTRSVSPDDVDVKQDPTTQVSTIRQKKTIWTRCTRDQETWWMKVRTTRSILVQYTFLPSRGEARFRVPLSYRSRRKEELGTEAAAGLRLMRLLFSFYQLYGRSLIQLL</sequence>
<dbReference type="AlphaFoldDB" id="A0A4Y7PWA2"/>
<dbReference type="Proteomes" id="UP000294933">
    <property type="component" value="Unassembled WGS sequence"/>
</dbReference>
<accession>A0A4Y7PWA2</accession>
<reference evidence="2 3" key="1">
    <citation type="submission" date="2018-06" db="EMBL/GenBank/DDBJ databases">
        <title>A transcriptomic atlas of mushroom development highlights an independent origin of complex multicellularity.</title>
        <authorList>
            <consortium name="DOE Joint Genome Institute"/>
            <person name="Krizsan K."/>
            <person name="Almasi E."/>
            <person name="Merenyi Z."/>
            <person name="Sahu N."/>
            <person name="Viragh M."/>
            <person name="Koszo T."/>
            <person name="Mondo S."/>
            <person name="Kiss B."/>
            <person name="Balint B."/>
            <person name="Kues U."/>
            <person name="Barry K."/>
            <person name="Hegedus J.C."/>
            <person name="Henrissat B."/>
            <person name="Johnson J."/>
            <person name="Lipzen A."/>
            <person name="Ohm R."/>
            <person name="Nagy I."/>
            <person name="Pangilinan J."/>
            <person name="Yan J."/>
            <person name="Xiong Y."/>
            <person name="Grigoriev I.V."/>
            <person name="Hibbett D.S."/>
            <person name="Nagy L.G."/>
        </authorList>
    </citation>
    <scope>NUCLEOTIDE SEQUENCE [LARGE SCALE GENOMIC DNA]</scope>
    <source>
        <strain evidence="2 3">SZMC22713</strain>
    </source>
</reference>
<name>A0A4Y7PWA2_9AGAM</name>
<feature type="region of interest" description="Disordered" evidence="1">
    <location>
        <begin position="56"/>
        <end position="99"/>
    </location>
</feature>
<keyword evidence="3" id="KW-1185">Reference proteome</keyword>
<protein>
    <submittedName>
        <fullName evidence="2">Uncharacterized protein</fullName>
    </submittedName>
</protein>
<organism evidence="2 3">
    <name type="scientific">Rickenella mellea</name>
    <dbReference type="NCBI Taxonomy" id="50990"/>
    <lineage>
        <taxon>Eukaryota</taxon>
        <taxon>Fungi</taxon>
        <taxon>Dikarya</taxon>
        <taxon>Basidiomycota</taxon>
        <taxon>Agaricomycotina</taxon>
        <taxon>Agaricomycetes</taxon>
        <taxon>Hymenochaetales</taxon>
        <taxon>Rickenellaceae</taxon>
        <taxon>Rickenella</taxon>
    </lineage>
</organism>
<dbReference type="EMBL" id="ML170198">
    <property type="protein sequence ID" value="TDL19341.1"/>
    <property type="molecule type" value="Genomic_DNA"/>
</dbReference>
<evidence type="ECO:0000256" key="1">
    <source>
        <dbReference type="SAM" id="MobiDB-lite"/>
    </source>
</evidence>
<proteinExistence type="predicted"/>
<dbReference type="VEuPathDB" id="FungiDB:BD410DRAFT_830455"/>
<gene>
    <name evidence="2" type="ORF">BD410DRAFT_830455</name>
</gene>
<evidence type="ECO:0000313" key="3">
    <source>
        <dbReference type="Proteomes" id="UP000294933"/>
    </source>
</evidence>